<sequence length="878" mass="97698">MSPSNGGRTMKPVNLDKNSLNDVPVGDTYAVRFTLDTVFENEGQYPRRNLKFTDGGGDDRTITMWKNSAPAEIYDEDYDRGATYLITAVEYDIDEGNDGTKYQNLTVQSDAQLLELEGPPTTEEALEDGLAETPDTSADSGDHGLTTFRATEDLPDYDVYEYELVPKQGYRPSGQNTLRATYKARRKVRQQLDVTPVVVGSAFKLVSLVKLAHERVDLPRFEINEVGTRPVIYADADDREILGEMLGEVLKNAKRDQYDIHGIDKILEIDPVIEKEGFRLHERYNLTVEVLPSRAAYLHVDYRHRILSDRTLDQLDDDEIHPGLRVTPSYRDMGLYVIGVGPETVADKLHIEGNKSLVQYHRAEPWVDPAKVDKIENADREVIWTVRQRGDGTEMAFPPELLALQGHPENLARFAPEFAEKQRLNTRLSAQQCISNAESFVEQLGPLQFDGHTVEVASDPLLGDENISVQELFDPEAAVLQFSNGQTGTHPSDVTRLGVYEAPDPFRVCHIRMEKRDDRIQRGWSRLESKLEQIGAPPDDVEEVTFDATMSADQLSMELAAEIPDDHDYDAVFCTLPPKNTRHFDTVEPGRVYDEVKKVLATKDLNSQFAHEATLDEPFTIINIALGLVAAAGGIPFTIERALPGDSELHLGIDVTHQYDESADGNHIHLAAATTAIHADGAVLGYTSSRPQSGEKIPPKELKEIVKQAVMGFRTRYDRYPNHITIHRDGFANEDLSDVETFLSELDVAYDVVEIRKQAPARVLKYSGAHFDTPQKATAAIYEDLPKAIVATFGEPETLASREGTGLPQPITVERVHGETPIETLAAQTYLLSQAHIGASNATARLPITTMYADLASAAAARKHLPPTNKLRDKIGFI</sequence>
<evidence type="ECO:0000313" key="4">
    <source>
        <dbReference type="Proteomes" id="UP000320212"/>
    </source>
</evidence>
<proteinExistence type="predicted"/>
<dbReference type="InterPro" id="IPR003165">
    <property type="entry name" value="Piwi"/>
</dbReference>
<evidence type="ECO:0000259" key="2">
    <source>
        <dbReference type="PROSITE" id="PS50822"/>
    </source>
</evidence>
<reference evidence="3 4" key="1">
    <citation type="submission" date="2019-07" db="EMBL/GenBank/DDBJ databases">
        <title>Draft genome sequence of Haloferax volcanii SS0101, isolated from salt farm in Samut Sakhon, Thailand.</title>
        <authorList>
            <person name="Wanthongcharoen S."/>
            <person name="Yamprayoonswat W."/>
            <person name="Ruangsuj P."/>
            <person name="Thongpramul N."/>
            <person name="Jumpathong W."/>
            <person name="Sittihan S."/>
            <person name="Kanjanavas P."/>
            <person name="Yasawong M."/>
        </authorList>
    </citation>
    <scope>NUCLEOTIDE SEQUENCE [LARGE SCALE GENOMIC DNA]</scope>
    <source>
        <strain evidence="3 4">SS0101</strain>
    </source>
</reference>
<evidence type="ECO:0000256" key="1">
    <source>
        <dbReference type="SAM" id="MobiDB-lite"/>
    </source>
</evidence>
<dbReference type="PROSITE" id="PS50822">
    <property type="entry name" value="PIWI"/>
    <property type="match status" value="1"/>
</dbReference>
<dbReference type="SUPFAM" id="SSF53098">
    <property type="entry name" value="Ribonuclease H-like"/>
    <property type="match status" value="1"/>
</dbReference>
<protein>
    <submittedName>
        <fullName evidence="3">Stem cell self-renewal protein Piwi domain protein</fullName>
    </submittedName>
</protein>
<name>A0A558GEP7_HALVO</name>
<dbReference type="Pfam" id="PF02171">
    <property type="entry name" value="Piwi"/>
    <property type="match status" value="1"/>
</dbReference>
<dbReference type="InterPro" id="IPR012337">
    <property type="entry name" value="RNaseH-like_sf"/>
</dbReference>
<feature type="region of interest" description="Disordered" evidence="1">
    <location>
        <begin position="120"/>
        <end position="148"/>
    </location>
</feature>
<dbReference type="Gene3D" id="3.30.420.10">
    <property type="entry name" value="Ribonuclease H-like superfamily/Ribonuclease H"/>
    <property type="match status" value="1"/>
</dbReference>
<dbReference type="EMBL" id="VMTR01000007">
    <property type="protein sequence ID" value="TVT96224.1"/>
    <property type="molecule type" value="Genomic_DNA"/>
</dbReference>
<gene>
    <name evidence="3" type="ORF">FQA18_02500</name>
</gene>
<dbReference type="Gene3D" id="3.40.50.2300">
    <property type="match status" value="1"/>
</dbReference>
<dbReference type="AlphaFoldDB" id="A0A558GEP7"/>
<dbReference type="GO" id="GO:0003676">
    <property type="term" value="F:nucleic acid binding"/>
    <property type="evidence" value="ECO:0007669"/>
    <property type="project" value="InterPro"/>
</dbReference>
<evidence type="ECO:0000313" key="3">
    <source>
        <dbReference type="EMBL" id="TVT96224.1"/>
    </source>
</evidence>
<dbReference type="SMART" id="SM00950">
    <property type="entry name" value="Piwi"/>
    <property type="match status" value="1"/>
</dbReference>
<dbReference type="Proteomes" id="UP000320212">
    <property type="component" value="Unassembled WGS sequence"/>
</dbReference>
<feature type="domain" description="Piwi" evidence="2">
    <location>
        <begin position="571"/>
        <end position="865"/>
    </location>
</feature>
<dbReference type="InterPro" id="IPR036397">
    <property type="entry name" value="RNaseH_sf"/>
</dbReference>
<organism evidence="3 4">
    <name type="scientific">Haloferax volcanii</name>
    <name type="common">Halobacterium volcanii</name>
    <dbReference type="NCBI Taxonomy" id="2246"/>
    <lineage>
        <taxon>Archaea</taxon>
        <taxon>Methanobacteriati</taxon>
        <taxon>Methanobacteriota</taxon>
        <taxon>Stenosarchaea group</taxon>
        <taxon>Halobacteria</taxon>
        <taxon>Halobacteriales</taxon>
        <taxon>Haloferacaceae</taxon>
        <taxon>Haloferax</taxon>
    </lineage>
</organism>
<accession>A0A558GEP7</accession>
<comment type="caution">
    <text evidence="3">The sequence shown here is derived from an EMBL/GenBank/DDBJ whole genome shotgun (WGS) entry which is preliminary data.</text>
</comment>